<dbReference type="AlphaFoldDB" id="A0A2P2BTA7"/>
<accession>A0A2P2BTA7</accession>
<dbReference type="InterPro" id="IPR048175">
    <property type="entry name" value="CD1290-like"/>
</dbReference>
<keyword evidence="2" id="KW-1185">Reference proteome</keyword>
<dbReference type="Proteomes" id="UP000245695">
    <property type="component" value="Chromosome 1"/>
</dbReference>
<protein>
    <submittedName>
        <fullName evidence="1">Uncharacterized protein</fullName>
    </submittedName>
</protein>
<reference evidence="1 2" key="1">
    <citation type="submission" date="2014-09" db="EMBL/GenBank/DDBJ databases">
        <authorList>
            <person name="Hornung B.V."/>
        </authorList>
    </citation>
    <scope>NUCLEOTIDE SEQUENCE [LARGE SCALE GENOMIC DNA]</scope>
    <source>
        <strain evidence="1 2">FRIFI</strain>
    </source>
</reference>
<dbReference type="EMBL" id="LN650648">
    <property type="protein sequence ID" value="CEI73613.1"/>
    <property type="molecule type" value="Genomic_DNA"/>
</dbReference>
<proteinExistence type="predicted"/>
<name>A0A2P2BTA7_9FIRM</name>
<dbReference type="RefSeq" id="WP_092924629.1">
    <property type="nucleotide sequence ID" value="NZ_FJTZ01000012.1"/>
</dbReference>
<gene>
    <name evidence="1" type="ORF">FRIFI_2085</name>
</gene>
<dbReference type="NCBIfam" id="NF041444">
    <property type="entry name" value="SASP_CD1290"/>
    <property type="match status" value="1"/>
</dbReference>
<evidence type="ECO:0000313" key="1">
    <source>
        <dbReference type="EMBL" id="CEI73613.1"/>
    </source>
</evidence>
<sequence>MSKQNAKKALKQLKMEVAADYGMTYDDAFEIIENAHVNEVLANHLKRVEEHKTYFSNKLNNQN</sequence>
<dbReference type="KEGG" id="rhom:FRIFI_2085"/>
<evidence type="ECO:0000313" key="2">
    <source>
        <dbReference type="Proteomes" id="UP000245695"/>
    </source>
</evidence>
<organism evidence="1 2">
    <name type="scientific">Romboutsia hominis</name>
    <dbReference type="NCBI Taxonomy" id="1507512"/>
    <lineage>
        <taxon>Bacteria</taxon>
        <taxon>Bacillati</taxon>
        <taxon>Bacillota</taxon>
        <taxon>Clostridia</taxon>
        <taxon>Peptostreptococcales</taxon>
        <taxon>Peptostreptococcaceae</taxon>
        <taxon>Romboutsia</taxon>
    </lineage>
</organism>